<comment type="similarity">
    <text evidence="1">Belongs to the carbohydrate kinase PfkB family.</text>
</comment>
<dbReference type="GO" id="GO:0016301">
    <property type="term" value="F:kinase activity"/>
    <property type="evidence" value="ECO:0007669"/>
    <property type="project" value="UniProtKB-KW"/>
</dbReference>
<evidence type="ECO:0000256" key="3">
    <source>
        <dbReference type="ARBA" id="ARBA00022777"/>
    </source>
</evidence>
<evidence type="ECO:0000259" key="4">
    <source>
        <dbReference type="Pfam" id="PF00294"/>
    </source>
</evidence>
<reference evidence="5 6" key="1">
    <citation type="submission" date="2022-12" db="EMBL/GenBank/DDBJ databases">
        <title>HUAS 2-6.</title>
        <authorList>
            <person name="Mo P."/>
        </authorList>
    </citation>
    <scope>NUCLEOTIDE SEQUENCE [LARGE SCALE GENOMIC DNA]</scope>
    <source>
        <strain evidence="5 6">HUAS 2-6</strain>
        <plasmid evidence="5 6">punmamed1</plasmid>
    </source>
</reference>
<dbReference type="InterPro" id="IPR029056">
    <property type="entry name" value="Ribokinase-like"/>
</dbReference>
<evidence type="ECO:0000256" key="1">
    <source>
        <dbReference type="ARBA" id="ARBA00010688"/>
    </source>
</evidence>
<dbReference type="InterPro" id="IPR050306">
    <property type="entry name" value="PfkB_Carbo_kinase"/>
</dbReference>
<dbReference type="PANTHER" id="PTHR43085:SF46">
    <property type="entry name" value="ADENOSINE KINASE"/>
    <property type="match status" value="1"/>
</dbReference>
<protein>
    <submittedName>
        <fullName evidence="5">Carbohydrate kinase family protein</fullName>
    </submittedName>
</protein>
<evidence type="ECO:0000256" key="2">
    <source>
        <dbReference type="ARBA" id="ARBA00022679"/>
    </source>
</evidence>
<feature type="domain" description="Carbohydrate kinase PfkB" evidence="4">
    <location>
        <begin position="25"/>
        <end position="302"/>
    </location>
</feature>
<dbReference type="PANTHER" id="PTHR43085">
    <property type="entry name" value="HEXOKINASE FAMILY MEMBER"/>
    <property type="match status" value="1"/>
</dbReference>
<geneLocation type="plasmid" evidence="5 6">
    <name>punmamed1</name>
</geneLocation>
<dbReference type="CDD" id="cd01942">
    <property type="entry name" value="ribokinase_group_A"/>
    <property type="match status" value="1"/>
</dbReference>
<dbReference type="Proteomes" id="UP001212326">
    <property type="component" value="Plasmid punmamed1"/>
</dbReference>
<dbReference type="Gene3D" id="3.40.1190.20">
    <property type="match status" value="1"/>
</dbReference>
<evidence type="ECO:0000313" key="5">
    <source>
        <dbReference type="EMBL" id="WBO69655.1"/>
    </source>
</evidence>
<keyword evidence="3 5" id="KW-0418">Kinase</keyword>
<dbReference type="Pfam" id="PF00294">
    <property type="entry name" value="PfkB"/>
    <property type="match status" value="1"/>
</dbReference>
<name>A0ABY7PIU2_9ACTN</name>
<dbReference type="RefSeq" id="WP_270086832.1">
    <property type="nucleotide sequence ID" value="NZ_CP115301.1"/>
</dbReference>
<sequence length="340" mass="34955">MRIAVTGSIATDHLMVFPGRFTEQLLPDQLAHLSLSFLVDRLEVRRGGVAANIAYGLGGFGLSPLLVGAVGSDFAEYEVWLKDHGVDTAGVRVSGERQTARFLCITDDEANQIAAFYAGAMAEACDIDLGALLTATGTATAAGSERPGLVLVSPDDPAAMLRHTAACRALGIPFAADPSQQLARLDGDQVRDLADGAAWLFTNEYEAALLKERTGWSDGDVLAAVGVWVTTLGAQGVRIERAGSAPLVVPAVHDAETLDPTGVGDAFRAGFLAAVSLGVPLEPAARLGCALASVALGAVGSQCHEVDRGELSAVVERAYGPGAAEPLALVLGATSTGGRP</sequence>
<dbReference type="EMBL" id="CP115301">
    <property type="protein sequence ID" value="WBO69655.1"/>
    <property type="molecule type" value="Genomic_DNA"/>
</dbReference>
<evidence type="ECO:0000313" key="6">
    <source>
        <dbReference type="Proteomes" id="UP001212326"/>
    </source>
</evidence>
<dbReference type="InterPro" id="IPR011611">
    <property type="entry name" value="PfkB_dom"/>
</dbReference>
<dbReference type="SUPFAM" id="SSF53613">
    <property type="entry name" value="Ribokinase-like"/>
    <property type="match status" value="1"/>
</dbReference>
<accession>A0ABY7PIU2</accession>
<gene>
    <name evidence="5" type="ORF">O1G22_43735</name>
</gene>
<keyword evidence="6" id="KW-1185">Reference proteome</keyword>
<proteinExistence type="inferred from homology"/>
<organism evidence="5 6">
    <name type="scientific">Streptomyces camelliae</name>
    <dbReference type="NCBI Taxonomy" id="3004093"/>
    <lineage>
        <taxon>Bacteria</taxon>
        <taxon>Bacillati</taxon>
        <taxon>Actinomycetota</taxon>
        <taxon>Actinomycetes</taxon>
        <taxon>Kitasatosporales</taxon>
        <taxon>Streptomycetaceae</taxon>
        <taxon>Streptomyces</taxon>
    </lineage>
</organism>
<keyword evidence="2" id="KW-0808">Transferase</keyword>
<keyword evidence="5" id="KW-0614">Plasmid</keyword>